<gene>
    <name evidence="2" type="ORF">CWE23_07875</name>
</gene>
<dbReference type="SUPFAM" id="SSF54909">
    <property type="entry name" value="Dimeric alpha+beta barrel"/>
    <property type="match status" value="1"/>
</dbReference>
<keyword evidence="2" id="KW-0503">Monooxygenase</keyword>
<feature type="domain" description="ABM" evidence="1">
    <location>
        <begin position="10"/>
        <end position="78"/>
    </location>
</feature>
<dbReference type="Proteomes" id="UP000286680">
    <property type="component" value="Unassembled WGS sequence"/>
</dbReference>
<dbReference type="RefSeq" id="WP_105307750.1">
    <property type="nucleotide sequence ID" value="NZ_PIPS01000002.1"/>
</dbReference>
<dbReference type="InterPro" id="IPR007138">
    <property type="entry name" value="ABM_dom"/>
</dbReference>
<keyword evidence="2" id="KW-0560">Oxidoreductase</keyword>
<evidence type="ECO:0000313" key="2">
    <source>
        <dbReference type="EMBL" id="RUO43589.1"/>
    </source>
</evidence>
<organism evidence="2 3">
    <name type="scientific">Idiomarina aquatica</name>
    <dbReference type="NCBI Taxonomy" id="1327752"/>
    <lineage>
        <taxon>Bacteria</taxon>
        <taxon>Pseudomonadati</taxon>
        <taxon>Pseudomonadota</taxon>
        <taxon>Gammaproteobacteria</taxon>
        <taxon>Alteromonadales</taxon>
        <taxon>Idiomarinaceae</taxon>
        <taxon>Idiomarina</taxon>
    </lineage>
</organism>
<dbReference type="InterPro" id="IPR011008">
    <property type="entry name" value="Dimeric_a/b-barrel"/>
</dbReference>
<dbReference type="Gene3D" id="3.30.70.100">
    <property type="match status" value="1"/>
</dbReference>
<reference evidence="3" key="1">
    <citation type="journal article" date="2018" name="Front. Microbiol.">
        <title>Genome-Based Analysis Reveals the Taxonomy and Diversity of the Family Idiomarinaceae.</title>
        <authorList>
            <person name="Liu Y."/>
            <person name="Lai Q."/>
            <person name="Shao Z."/>
        </authorList>
    </citation>
    <scope>NUCLEOTIDE SEQUENCE [LARGE SCALE GENOMIC DNA]</scope>
    <source>
        <strain evidence="3">SN-14</strain>
    </source>
</reference>
<proteinExistence type="predicted"/>
<dbReference type="AlphaFoldDB" id="A0AA94EFG1"/>
<evidence type="ECO:0000313" key="3">
    <source>
        <dbReference type="Proteomes" id="UP000286680"/>
    </source>
</evidence>
<dbReference type="GO" id="GO:0004497">
    <property type="term" value="F:monooxygenase activity"/>
    <property type="evidence" value="ECO:0007669"/>
    <property type="project" value="UniProtKB-KW"/>
</dbReference>
<keyword evidence="3" id="KW-1185">Reference proteome</keyword>
<comment type="caution">
    <text evidence="2">The sequence shown here is derived from an EMBL/GenBank/DDBJ whole genome shotgun (WGS) entry which is preliminary data.</text>
</comment>
<dbReference type="EMBL" id="PIPS01000002">
    <property type="protein sequence ID" value="RUO43589.1"/>
    <property type="molecule type" value="Genomic_DNA"/>
</dbReference>
<protein>
    <submittedName>
        <fullName evidence="2">Antibiotic biosynthesis monooxygenase</fullName>
    </submittedName>
</protein>
<accession>A0AA94EFG1</accession>
<name>A0AA94EFG1_9GAMM</name>
<dbReference type="Pfam" id="PF03992">
    <property type="entry name" value="ABM"/>
    <property type="match status" value="1"/>
</dbReference>
<evidence type="ECO:0000259" key="1">
    <source>
        <dbReference type="Pfam" id="PF03992"/>
    </source>
</evidence>
<sequence length="104" mass="11851">MKYLFLVNIKDGYTAEDYAKAWVQASRIIQQAPGALGTELHRKIGDDRSLIAIAHWRSKAERDAMEHQHNEEVAAIIKRAAPFVDITPLGEFEEPEWVVRPPAR</sequence>